<organism evidence="12 13">
    <name type="scientific">Pricia antarctica</name>
    <dbReference type="NCBI Taxonomy" id="641691"/>
    <lineage>
        <taxon>Bacteria</taxon>
        <taxon>Pseudomonadati</taxon>
        <taxon>Bacteroidota</taxon>
        <taxon>Flavobacteriia</taxon>
        <taxon>Flavobacteriales</taxon>
        <taxon>Flavobacteriaceae</taxon>
        <taxon>Pricia</taxon>
    </lineage>
</organism>
<evidence type="ECO:0000256" key="3">
    <source>
        <dbReference type="ARBA" id="ARBA00022801"/>
    </source>
</evidence>
<dbReference type="GO" id="GO:0016887">
    <property type="term" value="F:ATP hydrolysis activity"/>
    <property type="evidence" value="ECO:0007669"/>
    <property type="project" value="TreeGrafter"/>
</dbReference>
<evidence type="ECO:0000259" key="10">
    <source>
        <dbReference type="PROSITE" id="PS51192"/>
    </source>
</evidence>
<proteinExistence type="inferred from homology"/>
<dbReference type="RefSeq" id="WP_091864754.1">
    <property type="nucleotide sequence ID" value="NZ_FNAO01000001.1"/>
</dbReference>
<dbReference type="GO" id="GO:0003677">
    <property type="term" value="F:DNA binding"/>
    <property type="evidence" value="ECO:0007669"/>
    <property type="project" value="UniProtKB-KW"/>
</dbReference>
<keyword evidence="13" id="KW-1185">Reference proteome</keyword>
<dbReference type="EMBL" id="FNAO01000001">
    <property type="protein sequence ID" value="SDD59925.1"/>
    <property type="molecule type" value="Genomic_DNA"/>
</dbReference>
<dbReference type="InterPro" id="IPR001650">
    <property type="entry name" value="Helicase_C-like"/>
</dbReference>
<dbReference type="SMART" id="SM00490">
    <property type="entry name" value="HELICc"/>
    <property type="match status" value="1"/>
</dbReference>
<evidence type="ECO:0000256" key="9">
    <source>
        <dbReference type="ARBA" id="ARBA00093467"/>
    </source>
</evidence>
<dbReference type="PANTHER" id="PTHR47962:SF3">
    <property type="entry name" value="LARGE ATP-DEPENDENT HELICASE-RELATED PROTEIN"/>
    <property type="match status" value="1"/>
</dbReference>
<evidence type="ECO:0000313" key="12">
    <source>
        <dbReference type="EMBL" id="SDD59925.1"/>
    </source>
</evidence>
<dbReference type="InterPro" id="IPR027417">
    <property type="entry name" value="P-loop_NTPase"/>
</dbReference>
<reference evidence="12 13" key="1">
    <citation type="submission" date="2016-10" db="EMBL/GenBank/DDBJ databases">
        <authorList>
            <person name="de Groot N.N."/>
        </authorList>
    </citation>
    <scope>NUCLEOTIDE SEQUENCE [LARGE SCALE GENOMIC DNA]</scope>
    <source>
        <strain evidence="12 13">DSM 23421</strain>
    </source>
</reference>
<keyword evidence="2" id="KW-0227">DNA damage</keyword>
<dbReference type="Proteomes" id="UP000199109">
    <property type="component" value="Unassembled WGS sequence"/>
</dbReference>
<evidence type="ECO:0000313" key="13">
    <source>
        <dbReference type="Proteomes" id="UP000199109"/>
    </source>
</evidence>
<dbReference type="GO" id="GO:0006281">
    <property type="term" value="P:DNA repair"/>
    <property type="evidence" value="ECO:0007669"/>
    <property type="project" value="UniProtKB-KW"/>
</dbReference>
<dbReference type="InterPro" id="IPR017170">
    <property type="entry name" value="Lhr-like"/>
</dbReference>
<dbReference type="Pfam" id="PF19306">
    <property type="entry name" value="WHD_Lhr"/>
    <property type="match status" value="1"/>
</dbReference>
<dbReference type="Gene3D" id="3.40.50.300">
    <property type="entry name" value="P-loop containing nucleotide triphosphate hydrolases"/>
    <property type="match status" value="2"/>
</dbReference>
<comment type="similarity">
    <text evidence="9">Belongs to the Lhr helicase family. Lhr-Core subfamily.</text>
</comment>
<dbReference type="InterPro" id="IPR045628">
    <property type="entry name" value="Lhr_WH_dom"/>
</dbReference>
<keyword evidence="6" id="KW-0238">DNA-binding</keyword>
<keyword evidence="8" id="KW-0413">Isomerase</keyword>
<dbReference type="CDD" id="cd17922">
    <property type="entry name" value="DEXHc_LHR-like"/>
    <property type="match status" value="1"/>
</dbReference>
<feature type="domain" description="Helicase ATP-binding" evidence="10">
    <location>
        <begin position="29"/>
        <end position="214"/>
    </location>
</feature>
<evidence type="ECO:0000256" key="4">
    <source>
        <dbReference type="ARBA" id="ARBA00022806"/>
    </source>
</evidence>
<dbReference type="AlphaFoldDB" id="A0A1G6W4G6"/>
<dbReference type="Pfam" id="PF00271">
    <property type="entry name" value="Helicase_C"/>
    <property type="match status" value="1"/>
</dbReference>
<evidence type="ECO:0000256" key="7">
    <source>
        <dbReference type="ARBA" id="ARBA00023204"/>
    </source>
</evidence>
<evidence type="ECO:0000256" key="2">
    <source>
        <dbReference type="ARBA" id="ARBA00022763"/>
    </source>
</evidence>
<dbReference type="PROSITE" id="PS51192">
    <property type="entry name" value="HELICASE_ATP_BIND_1"/>
    <property type="match status" value="1"/>
</dbReference>
<dbReference type="GO" id="GO:0005524">
    <property type="term" value="F:ATP binding"/>
    <property type="evidence" value="ECO:0007669"/>
    <property type="project" value="UniProtKB-KW"/>
</dbReference>
<dbReference type="InterPro" id="IPR013701">
    <property type="entry name" value="Lhr-like_DEAD/DEAH_assoc"/>
</dbReference>
<dbReference type="InterPro" id="IPR052511">
    <property type="entry name" value="ATP-dep_Helicase"/>
</dbReference>
<dbReference type="PANTHER" id="PTHR47962">
    <property type="entry name" value="ATP-DEPENDENT HELICASE LHR-RELATED-RELATED"/>
    <property type="match status" value="1"/>
</dbReference>
<dbReference type="SMART" id="SM00487">
    <property type="entry name" value="DEXDc"/>
    <property type="match status" value="1"/>
</dbReference>
<name>A0A1G6W4G6_9FLAO</name>
<protein>
    <submittedName>
        <fullName evidence="12">ATP-dependent helicase Lhr and Lhr-like helicase</fullName>
    </submittedName>
</protein>
<keyword evidence="1" id="KW-0547">Nucleotide-binding</keyword>
<dbReference type="Pfam" id="PF08494">
    <property type="entry name" value="DEAD_assoc"/>
    <property type="match status" value="1"/>
</dbReference>
<dbReference type="InterPro" id="IPR011545">
    <property type="entry name" value="DEAD/DEAH_box_helicase_dom"/>
</dbReference>
<dbReference type="CDD" id="cd18796">
    <property type="entry name" value="SF2_C_LHR"/>
    <property type="match status" value="1"/>
</dbReference>
<keyword evidence="4 12" id="KW-0347">Helicase</keyword>
<evidence type="ECO:0000256" key="8">
    <source>
        <dbReference type="ARBA" id="ARBA00023235"/>
    </source>
</evidence>
<evidence type="ECO:0000256" key="1">
    <source>
        <dbReference type="ARBA" id="ARBA00022741"/>
    </source>
</evidence>
<dbReference type="PIRSF" id="PIRSF037307">
    <property type="entry name" value="Lhr-like_helic_prd"/>
    <property type="match status" value="1"/>
</dbReference>
<dbReference type="OrthoDB" id="9815222at2"/>
<keyword evidence="5" id="KW-0067">ATP-binding</keyword>
<feature type="domain" description="Helicase C-terminal" evidence="11">
    <location>
        <begin position="250"/>
        <end position="410"/>
    </location>
</feature>
<dbReference type="SUPFAM" id="SSF52540">
    <property type="entry name" value="P-loop containing nucleoside triphosphate hydrolases"/>
    <property type="match status" value="1"/>
</dbReference>
<dbReference type="InterPro" id="IPR014001">
    <property type="entry name" value="Helicase_ATP-bd"/>
</dbReference>
<evidence type="ECO:0000256" key="5">
    <source>
        <dbReference type="ARBA" id="ARBA00022840"/>
    </source>
</evidence>
<accession>A0A1G6W4G6</accession>
<gene>
    <name evidence="12" type="ORF">SAMN05421636_101159</name>
</gene>
<dbReference type="GO" id="GO:0004386">
    <property type="term" value="F:helicase activity"/>
    <property type="evidence" value="ECO:0007669"/>
    <property type="project" value="UniProtKB-KW"/>
</dbReference>
<sequence>MNRDELYKIAEAWFQQQDWKPFKFQKDTWKAFLQGKHGLLNAPTGSGKTYALWFPIVLNYIKNNPGYKTNYQKGLKAVWITPLRALSQEIRQSAERVTADLGTQMTVGIRTGDTSTKERTRMKKQMPDLLITTPESLQLLLASKGYDKVFKHCSAIVVDEWHELLGTKRGVQMELALSRIKTVSKDLRIWGISATIGNLEQAREVLLGPDTLAFENSVLIKANLKKKITVRSIIPEKMETFPWRGHLGLHLLEYVVPIINTSKTTLLFTNTRSQCEIWFQKILEKHPEYAGDIAMHHGSINKETRNWVEQAIRNESLKAVVCTSSLDLGVDFAPVETVVQIGGPKGVARFLQRAGRSGHQPGKESVIHFLPTHAMELIEASALQKAVTHNTVEDRLPYLNSFDVLLQYLTTLAVSDGFYPKDILPEIRQTFCYQAISENQWQWLLNFLVMGSQSLQTYDEYKKIEVEDDGRFKVNNRGIAMRHRFQIGTIVGNAHLSVKYQSGGYIGSIEEFFISKLNRGDVFTFAGRNLEFIRIKDMQVHVKNSKKKTRRVPSWAGGRMTLSAQMSELLRNELYTANQATAGQSKEIKSLNDLFKRQRRESIVPNTDEFLIETFKTRDGHHHIFYPFEGRFVHEAMGSLLGYRISLLSPITFSLAFNDYGFELLSDQIIDIQQVIDNNLFSTDYMSDDLYKSLNATEMARRKFRDIAVISGMVFTGYPNKGIKMKHLQSNSQLLFDVFRDYEPDNLLYQQAFRETFEHQLEEGRLRLALERIATQEIVWKPCEKPTPFSFPLITDRMSREKLSSEKLEDRIKKMAAILMRK</sequence>
<dbReference type="NCBIfam" id="TIGR04121">
    <property type="entry name" value="DEXH_lig_assoc"/>
    <property type="match status" value="1"/>
</dbReference>
<keyword evidence="3" id="KW-0378">Hydrolase</keyword>
<evidence type="ECO:0000259" key="11">
    <source>
        <dbReference type="PROSITE" id="PS51194"/>
    </source>
</evidence>
<dbReference type="STRING" id="641691.SAMN05421636_101159"/>
<evidence type="ECO:0000256" key="6">
    <source>
        <dbReference type="ARBA" id="ARBA00023125"/>
    </source>
</evidence>
<dbReference type="PROSITE" id="PS51194">
    <property type="entry name" value="HELICASE_CTER"/>
    <property type="match status" value="1"/>
</dbReference>
<keyword evidence="7" id="KW-0234">DNA repair</keyword>
<dbReference type="Pfam" id="PF00270">
    <property type="entry name" value="DEAD"/>
    <property type="match status" value="1"/>
</dbReference>
<dbReference type="InterPro" id="IPR026362">
    <property type="entry name" value="DEXH_lig_assoc"/>
</dbReference>